<dbReference type="PROSITE" id="PS50878">
    <property type="entry name" value="RT_POL"/>
    <property type="match status" value="1"/>
</dbReference>
<keyword evidence="6" id="KW-0064">Aspartyl protease</keyword>
<keyword evidence="10" id="KW-0229">DNA integration</keyword>
<keyword evidence="7" id="KW-0255">Endonuclease</keyword>
<dbReference type="GO" id="GO:0004190">
    <property type="term" value="F:aspartic-type endopeptidase activity"/>
    <property type="evidence" value="ECO:0007669"/>
    <property type="project" value="UniProtKB-KW"/>
</dbReference>
<dbReference type="SUPFAM" id="SSF56672">
    <property type="entry name" value="DNA/RNA polymerases"/>
    <property type="match status" value="1"/>
</dbReference>
<dbReference type="FunFam" id="1.10.340.70:FF:000001">
    <property type="entry name" value="Retrovirus-related Pol polyprotein from transposon gypsy-like Protein"/>
    <property type="match status" value="1"/>
</dbReference>
<feature type="domain" description="Chromo" evidence="17">
    <location>
        <begin position="1431"/>
        <end position="1494"/>
    </location>
</feature>
<dbReference type="GO" id="GO:0003677">
    <property type="term" value="F:DNA binding"/>
    <property type="evidence" value="ECO:0007669"/>
    <property type="project" value="UniProtKB-KW"/>
</dbReference>
<dbReference type="InterPro" id="IPR016197">
    <property type="entry name" value="Chromo-like_dom_sf"/>
</dbReference>
<dbReference type="Pfam" id="PF17919">
    <property type="entry name" value="RT_RNaseH_2"/>
    <property type="match status" value="1"/>
</dbReference>
<dbReference type="PROSITE" id="PS50013">
    <property type="entry name" value="CHROMO_2"/>
    <property type="match status" value="1"/>
</dbReference>
<evidence type="ECO:0000259" key="19">
    <source>
        <dbReference type="PROSITE" id="PS50994"/>
    </source>
</evidence>
<evidence type="ECO:0000256" key="3">
    <source>
        <dbReference type="ARBA" id="ARBA00022695"/>
    </source>
</evidence>
<keyword evidence="1" id="KW-0645">Protease</keyword>
<evidence type="ECO:0000256" key="4">
    <source>
        <dbReference type="ARBA" id="ARBA00022722"/>
    </source>
</evidence>
<dbReference type="PROSITE" id="PS50994">
    <property type="entry name" value="INTEGRASE"/>
    <property type="match status" value="1"/>
</dbReference>
<dbReference type="GO" id="GO:0006508">
    <property type="term" value="P:proteolysis"/>
    <property type="evidence" value="ECO:0007669"/>
    <property type="project" value="UniProtKB-KW"/>
</dbReference>
<dbReference type="GO" id="GO:0006310">
    <property type="term" value="P:DNA recombination"/>
    <property type="evidence" value="ECO:0007669"/>
    <property type="project" value="UniProtKB-KW"/>
</dbReference>
<evidence type="ECO:0000259" key="18">
    <source>
        <dbReference type="PROSITE" id="PS50878"/>
    </source>
</evidence>
<keyword evidence="11" id="KW-0695">RNA-directed DNA polymerase</keyword>
<dbReference type="FunFam" id="3.10.20.370:FF:000001">
    <property type="entry name" value="Retrovirus-related Pol polyprotein from transposon 17.6-like protein"/>
    <property type="match status" value="1"/>
</dbReference>
<dbReference type="GO" id="GO:0015074">
    <property type="term" value="P:DNA integration"/>
    <property type="evidence" value="ECO:0007669"/>
    <property type="project" value="UniProtKB-KW"/>
</dbReference>
<evidence type="ECO:0000256" key="5">
    <source>
        <dbReference type="ARBA" id="ARBA00022723"/>
    </source>
</evidence>
<dbReference type="Pfam" id="PF00385">
    <property type="entry name" value="Chromo"/>
    <property type="match status" value="1"/>
</dbReference>
<evidence type="ECO:0000256" key="12">
    <source>
        <dbReference type="ARBA" id="ARBA00022932"/>
    </source>
</evidence>
<evidence type="ECO:0000256" key="2">
    <source>
        <dbReference type="ARBA" id="ARBA00022679"/>
    </source>
</evidence>
<keyword evidence="4" id="KW-0540">Nuclease</keyword>
<keyword evidence="21" id="KW-1185">Reference proteome</keyword>
<keyword evidence="14" id="KW-0233">DNA recombination</keyword>
<dbReference type="CDD" id="cd01647">
    <property type="entry name" value="RT_LTR"/>
    <property type="match status" value="1"/>
</dbReference>
<dbReference type="CDD" id="cd00303">
    <property type="entry name" value="retropepsin_like"/>
    <property type="match status" value="1"/>
</dbReference>
<dbReference type="InterPro" id="IPR023780">
    <property type="entry name" value="Chromo_domain"/>
</dbReference>
<dbReference type="CDD" id="cd09274">
    <property type="entry name" value="RNase_HI_RT_Ty3"/>
    <property type="match status" value="1"/>
</dbReference>
<name>A0AAD3HJH6_9CHLO</name>
<dbReference type="Pfam" id="PF00078">
    <property type="entry name" value="RVT_1"/>
    <property type="match status" value="1"/>
</dbReference>
<dbReference type="InterPro" id="IPR043502">
    <property type="entry name" value="DNA/RNA_pol_sf"/>
</dbReference>
<keyword evidence="9" id="KW-0460">Magnesium</keyword>
<dbReference type="CDD" id="cd00024">
    <property type="entry name" value="CD_CSD"/>
    <property type="match status" value="1"/>
</dbReference>
<dbReference type="Gene3D" id="3.10.10.10">
    <property type="entry name" value="HIV Type 1 Reverse Transcriptase, subunit A, domain 1"/>
    <property type="match status" value="1"/>
</dbReference>
<dbReference type="Gene3D" id="1.10.340.70">
    <property type="match status" value="1"/>
</dbReference>
<dbReference type="Proteomes" id="UP001054857">
    <property type="component" value="Unassembled WGS sequence"/>
</dbReference>
<evidence type="ECO:0000256" key="15">
    <source>
        <dbReference type="ARBA" id="ARBA00023268"/>
    </source>
</evidence>
<dbReference type="InterPro" id="IPR050951">
    <property type="entry name" value="Retrovirus_Pol_polyprotein"/>
</dbReference>
<dbReference type="GO" id="GO:0046872">
    <property type="term" value="F:metal ion binding"/>
    <property type="evidence" value="ECO:0007669"/>
    <property type="project" value="UniProtKB-KW"/>
</dbReference>
<keyword evidence="15" id="KW-0511">Multifunctional enzyme</keyword>
<dbReference type="InterPro" id="IPR000477">
    <property type="entry name" value="RT_dom"/>
</dbReference>
<dbReference type="FunFam" id="3.30.420.10:FF:000032">
    <property type="entry name" value="Retrovirus-related Pol polyprotein from transposon 297-like Protein"/>
    <property type="match status" value="1"/>
</dbReference>
<dbReference type="InterPro" id="IPR001584">
    <property type="entry name" value="Integrase_cat-core"/>
</dbReference>
<evidence type="ECO:0000256" key="16">
    <source>
        <dbReference type="SAM" id="MobiDB-lite"/>
    </source>
</evidence>
<dbReference type="GO" id="GO:0003964">
    <property type="term" value="F:RNA-directed DNA polymerase activity"/>
    <property type="evidence" value="ECO:0007669"/>
    <property type="project" value="UniProtKB-KW"/>
</dbReference>
<evidence type="ECO:0000256" key="10">
    <source>
        <dbReference type="ARBA" id="ARBA00022908"/>
    </source>
</evidence>
<dbReference type="SUPFAM" id="SSF54160">
    <property type="entry name" value="Chromo domain-like"/>
    <property type="match status" value="1"/>
</dbReference>
<dbReference type="SMART" id="SM00298">
    <property type="entry name" value="CHROMO"/>
    <property type="match status" value="1"/>
</dbReference>
<evidence type="ECO:0000256" key="9">
    <source>
        <dbReference type="ARBA" id="ARBA00022842"/>
    </source>
</evidence>
<dbReference type="PANTHER" id="PTHR37984:SF5">
    <property type="entry name" value="PROTEIN NYNRIN-LIKE"/>
    <property type="match status" value="1"/>
</dbReference>
<dbReference type="Gene3D" id="2.40.70.10">
    <property type="entry name" value="Acid Proteases"/>
    <property type="match status" value="1"/>
</dbReference>
<dbReference type="Pfam" id="PF24626">
    <property type="entry name" value="SH3_Tf2-1"/>
    <property type="match status" value="1"/>
</dbReference>
<feature type="region of interest" description="Disordered" evidence="16">
    <location>
        <begin position="451"/>
        <end position="472"/>
    </location>
</feature>
<evidence type="ECO:0000256" key="11">
    <source>
        <dbReference type="ARBA" id="ARBA00022918"/>
    </source>
</evidence>
<dbReference type="Gene3D" id="2.40.50.40">
    <property type="match status" value="1"/>
</dbReference>
<dbReference type="InterPro" id="IPR041577">
    <property type="entry name" value="RT_RNaseH_2"/>
</dbReference>
<keyword evidence="8" id="KW-0378">Hydrolase</keyword>
<feature type="domain" description="Integrase catalytic" evidence="19">
    <location>
        <begin position="1081"/>
        <end position="1246"/>
    </location>
</feature>
<evidence type="ECO:0000313" key="21">
    <source>
        <dbReference type="Proteomes" id="UP001054857"/>
    </source>
</evidence>
<comment type="caution">
    <text evidence="20">The sequence shown here is derived from an EMBL/GenBank/DDBJ whole genome shotgun (WGS) entry which is preliminary data.</text>
</comment>
<keyword evidence="12" id="KW-0239">DNA-directed DNA polymerase</keyword>
<dbReference type="FunFam" id="3.30.70.270:FF:000020">
    <property type="entry name" value="Transposon Tf2-6 polyprotein-like Protein"/>
    <property type="match status" value="1"/>
</dbReference>
<evidence type="ECO:0000313" key="20">
    <source>
        <dbReference type="EMBL" id="GFR43102.1"/>
    </source>
</evidence>
<accession>A0AAD3HJH6</accession>
<feature type="compositionally biased region" description="Pro residues" evidence="16">
    <location>
        <begin position="456"/>
        <end position="466"/>
    </location>
</feature>
<evidence type="ECO:0000256" key="6">
    <source>
        <dbReference type="ARBA" id="ARBA00022750"/>
    </source>
</evidence>
<dbReference type="Gene3D" id="3.30.70.270">
    <property type="match status" value="2"/>
</dbReference>
<evidence type="ECO:0000256" key="13">
    <source>
        <dbReference type="ARBA" id="ARBA00023125"/>
    </source>
</evidence>
<dbReference type="InterPro" id="IPR056924">
    <property type="entry name" value="SH3_Tf2-1"/>
</dbReference>
<dbReference type="Pfam" id="PF17921">
    <property type="entry name" value="Integrase_H2C2"/>
    <property type="match status" value="1"/>
</dbReference>
<dbReference type="InterPro" id="IPR043128">
    <property type="entry name" value="Rev_trsase/Diguanyl_cyclase"/>
</dbReference>
<organism evidence="20 21">
    <name type="scientific">Astrephomene gubernaculifera</name>
    <dbReference type="NCBI Taxonomy" id="47775"/>
    <lineage>
        <taxon>Eukaryota</taxon>
        <taxon>Viridiplantae</taxon>
        <taxon>Chlorophyta</taxon>
        <taxon>core chlorophytes</taxon>
        <taxon>Chlorophyceae</taxon>
        <taxon>CS clade</taxon>
        <taxon>Chlamydomonadales</taxon>
        <taxon>Astrephomenaceae</taxon>
        <taxon>Astrephomene</taxon>
    </lineage>
</organism>
<dbReference type="InterPro" id="IPR036397">
    <property type="entry name" value="RNaseH_sf"/>
</dbReference>
<evidence type="ECO:0000256" key="14">
    <source>
        <dbReference type="ARBA" id="ARBA00023172"/>
    </source>
</evidence>
<evidence type="ECO:0000256" key="8">
    <source>
        <dbReference type="ARBA" id="ARBA00022801"/>
    </source>
</evidence>
<dbReference type="InterPro" id="IPR000953">
    <property type="entry name" value="Chromo/chromo_shadow_dom"/>
</dbReference>
<protein>
    <recommendedName>
        <fullName evidence="22">Reverse transcriptase</fullName>
    </recommendedName>
</protein>
<dbReference type="GO" id="GO:0004519">
    <property type="term" value="F:endonuclease activity"/>
    <property type="evidence" value="ECO:0007669"/>
    <property type="project" value="UniProtKB-KW"/>
</dbReference>
<dbReference type="InterPro" id="IPR041588">
    <property type="entry name" value="Integrase_H2C2"/>
</dbReference>
<proteinExistence type="predicted"/>
<dbReference type="GO" id="GO:0003887">
    <property type="term" value="F:DNA-directed DNA polymerase activity"/>
    <property type="evidence" value="ECO:0007669"/>
    <property type="project" value="UniProtKB-KW"/>
</dbReference>
<reference evidence="20 21" key="1">
    <citation type="journal article" date="2021" name="Sci. Rep.">
        <title>Genome sequencing of the multicellular alga Astrephomene provides insights into convergent evolution of germ-soma differentiation.</title>
        <authorList>
            <person name="Yamashita S."/>
            <person name="Yamamoto K."/>
            <person name="Matsuzaki R."/>
            <person name="Suzuki S."/>
            <person name="Yamaguchi H."/>
            <person name="Hirooka S."/>
            <person name="Minakuchi Y."/>
            <person name="Miyagishima S."/>
            <person name="Kawachi M."/>
            <person name="Toyoda A."/>
            <person name="Nozaki H."/>
        </authorList>
    </citation>
    <scope>NUCLEOTIDE SEQUENCE [LARGE SCALE GENOMIC DNA]</scope>
    <source>
        <strain evidence="20 21">NIES-4017</strain>
    </source>
</reference>
<sequence length="1542" mass="171859">MTRPDAALDTSGLGHSGALRASHDIASASVRISEATCLHCSDKLPSETSVIVEPVAKTSVKPKAKTSVMPLVGVKRLQSLITAPSSDLFSVRVSCNAKTNSSMPLQASVSPDMDTRSIRKSEFEYLQQLAGRHFTWDACASVDGSNAMCPKFSSVRRSFLKDSCAGHHVWMHAPAHHIESFLQHYLQCKALAPTSTSGGFLVPKWLSARWRPLLAGMRMLHEFHAGYHLFESASARRGGKRARVSGVNYPVEFWYDAPASAPVSVPTSDIAVCATLPAPFSVSKGFALQFKGSVCHSDASVLLDTGCQASHLLSAGFARRIGLQVSAPTANDPTPSVVMGDGSSVPMVGFANVPVRLQGYKGRLRCAVLDLAPGFDLILGDPWLRANGAIIEFHERRVRLTAYSGKPVLRNGPFDPVPQPSDAAEFAFLQAQRDGDEFLLCMVRKVDAEAEADAQPPAPSSPPAPPTFSQKVCTAVPGESPVDLRMRALLLEKEHLFPDQLPAELPPDRGLPRVVPLEPGARPPAQRMFRYSVLEREEMQRQISQLLSQGFIESSCSPFGAPILFARKKDGTLRMVVDYRALNNITIKNRYPLPRIDDLLDRLCGATVFSSLDLTQGYHQLLMHDEERERTAFRTPFGHYQYKVLPFGLTNAPAVFQSAMNSVLQDLPFAVVYLDDILIFSKSRDEHVEHVRVVLERLERNKYYAKLAKCEFFKESVTFLGHIISGAGIQPDPRKTAVVCKWPKPMNVSELRSFLGLANYFRKFIQGYANMVAPLTKLLSSKASWPDEWTSSCDEAFALVKEALTSAPVLALPDPALPYEVIADASGVALGAILLQNERPVAFESRKLNPAELNYHTTDRELLAVVHALKVWRCYLEGAKFTVVTDHEPNTALKKQPVLSRRQARWLELLESFAFDWQYRAGKTNPADPLSRFPGHVNMCAVMAMKTRASRVLGTRAPSGVTLESLGSLPQFEQLVLQGYLTDPWFSDVANTKALTQRDGFWYQGELLVIPNAGDLRKKVLHLCHDHPLSGHAGVTKTLHLVRRTFWWPKVHVDVRDYCKSCDSCQRMKPEHVLSPGKLLPLPIPDRQWSVVTMDFVTDLPPSQDGHGYTAIYVFVDKLTKMAHFVPCYTTDDAEKVAQLFVNTVVRLYGIPTAVVCDRDPKFRSAFFTSLCALLNTQINMSTSYHPQSDGQTERMNRTLEDMLRHYVAGDTASWAQYLPLVEFAVNNAYQESTKTTPFRLMYGFDPLTPQAHLVRSLGGKKSPQSAVQQAATEKAQQKAQTRRNAAHLHLALVRGLSVDQHHFLYNELALKFHARMQEALARAKQCLQAAQDRQKVYADARRSERSLQVGDRVLLSTKHMRLQGPRKLLPRFIGPYAVTSVINPVAYRLDLPPGVRMHNVFHVSLLKLYVDGGRVQLPPPPEIVDGELEFEVESVLDHREIKHKRHRQRYYLMRWKGQGPEYDSWEPEANLTNCADLLRSYWTVRKDNSSTPLSSNTSAERVPFDPVPVQTRTGRQIRKPARFGAFLMTLACVSEVGSTSL</sequence>
<dbReference type="SUPFAM" id="SSF53098">
    <property type="entry name" value="Ribonuclease H-like"/>
    <property type="match status" value="1"/>
</dbReference>
<keyword evidence="13" id="KW-0238">DNA-binding</keyword>
<evidence type="ECO:0000256" key="7">
    <source>
        <dbReference type="ARBA" id="ARBA00022759"/>
    </source>
</evidence>
<evidence type="ECO:0000259" key="17">
    <source>
        <dbReference type="PROSITE" id="PS50013"/>
    </source>
</evidence>
<dbReference type="EMBL" id="BMAR01000005">
    <property type="protein sequence ID" value="GFR43102.1"/>
    <property type="molecule type" value="Genomic_DNA"/>
</dbReference>
<dbReference type="PANTHER" id="PTHR37984">
    <property type="entry name" value="PROTEIN CBG26694"/>
    <property type="match status" value="1"/>
</dbReference>
<keyword evidence="5" id="KW-0479">Metal-binding</keyword>
<dbReference type="InterPro" id="IPR012337">
    <property type="entry name" value="RNaseH-like_sf"/>
</dbReference>
<dbReference type="InterPro" id="IPR021109">
    <property type="entry name" value="Peptidase_aspartic_dom_sf"/>
</dbReference>
<dbReference type="Gene3D" id="3.30.420.10">
    <property type="entry name" value="Ribonuclease H-like superfamily/Ribonuclease H"/>
    <property type="match status" value="1"/>
</dbReference>
<keyword evidence="3" id="KW-0548">Nucleotidyltransferase</keyword>
<feature type="domain" description="Reverse transcriptase" evidence="18">
    <location>
        <begin position="547"/>
        <end position="724"/>
    </location>
</feature>
<gene>
    <name evidence="20" type="ORF">Agub_g3949</name>
</gene>
<evidence type="ECO:0008006" key="22">
    <source>
        <dbReference type="Google" id="ProtNLM"/>
    </source>
</evidence>
<keyword evidence="2" id="KW-0808">Transferase</keyword>
<evidence type="ECO:0000256" key="1">
    <source>
        <dbReference type="ARBA" id="ARBA00022670"/>
    </source>
</evidence>